<evidence type="ECO:0000313" key="2">
    <source>
        <dbReference type="EMBL" id="GAA4788460.1"/>
    </source>
</evidence>
<keyword evidence="1" id="KW-0812">Transmembrane</keyword>
<evidence type="ECO:0000256" key="1">
    <source>
        <dbReference type="SAM" id="Phobius"/>
    </source>
</evidence>
<comment type="caution">
    <text evidence="2">The sequence shown here is derived from an EMBL/GenBank/DDBJ whole genome shotgun (WGS) entry which is preliminary data.</text>
</comment>
<keyword evidence="1" id="KW-1133">Transmembrane helix</keyword>
<feature type="transmembrane region" description="Helical" evidence="1">
    <location>
        <begin position="15"/>
        <end position="42"/>
    </location>
</feature>
<organism evidence="2 3">
    <name type="scientific">Actinomycetospora chlora</name>
    <dbReference type="NCBI Taxonomy" id="663608"/>
    <lineage>
        <taxon>Bacteria</taxon>
        <taxon>Bacillati</taxon>
        <taxon>Actinomycetota</taxon>
        <taxon>Actinomycetes</taxon>
        <taxon>Pseudonocardiales</taxon>
        <taxon>Pseudonocardiaceae</taxon>
        <taxon>Actinomycetospora</taxon>
    </lineage>
</organism>
<dbReference type="EMBL" id="BAABHO010000016">
    <property type="protein sequence ID" value="GAA4788460.1"/>
    <property type="molecule type" value="Genomic_DNA"/>
</dbReference>
<name>A0ABP9B1V3_9PSEU</name>
<dbReference type="RefSeq" id="WP_345414468.1">
    <property type="nucleotide sequence ID" value="NZ_BAABHO010000016.1"/>
</dbReference>
<accession>A0ABP9B1V3</accession>
<proteinExistence type="predicted"/>
<keyword evidence="3" id="KW-1185">Reference proteome</keyword>
<keyword evidence="1" id="KW-0472">Membrane</keyword>
<protein>
    <submittedName>
        <fullName evidence="2">Uncharacterized protein</fullName>
    </submittedName>
</protein>
<gene>
    <name evidence="2" type="ORF">GCM10023200_23720</name>
</gene>
<dbReference type="Proteomes" id="UP001500928">
    <property type="component" value="Unassembled WGS sequence"/>
</dbReference>
<evidence type="ECO:0000313" key="3">
    <source>
        <dbReference type="Proteomes" id="UP001500928"/>
    </source>
</evidence>
<sequence>MTSAASSFTSGERGAMLVIATGILALSTPTAVQVLWLIAVALSVAFSRVSRPGPADPAPGTA</sequence>
<reference evidence="3" key="1">
    <citation type="journal article" date="2019" name="Int. J. Syst. Evol. Microbiol.">
        <title>The Global Catalogue of Microorganisms (GCM) 10K type strain sequencing project: providing services to taxonomists for standard genome sequencing and annotation.</title>
        <authorList>
            <consortium name="The Broad Institute Genomics Platform"/>
            <consortium name="The Broad Institute Genome Sequencing Center for Infectious Disease"/>
            <person name="Wu L."/>
            <person name="Ma J."/>
        </authorList>
    </citation>
    <scope>NUCLEOTIDE SEQUENCE [LARGE SCALE GENOMIC DNA]</scope>
    <source>
        <strain evidence="3">JCM 17979</strain>
    </source>
</reference>